<evidence type="ECO:0000313" key="1">
    <source>
        <dbReference type="EMBL" id="KAA8568134.1"/>
    </source>
</evidence>
<comment type="caution">
    <text evidence="1">The sequence shown here is derived from an EMBL/GenBank/DDBJ whole genome shotgun (WGS) entry which is preliminary data.</text>
</comment>
<gene>
    <name evidence="1" type="ORF">EYC84_008534</name>
</gene>
<sequence length="73" mass="8452">MVCWSRYGIPGLCWSWHFSSAWKDDGVMDRMEWNGMVHHNGPSIDEVEKCVAGVWAYTVLLKHLPSSPHTKRH</sequence>
<keyword evidence="2" id="KW-1185">Reference proteome</keyword>
<evidence type="ECO:0000313" key="2">
    <source>
        <dbReference type="Proteomes" id="UP000322873"/>
    </source>
</evidence>
<dbReference type="Proteomes" id="UP000322873">
    <property type="component" value="Unassembled WGS sequence"/>
</dbReference>
<proteinExistence type="predicted"/>
<name>A0A5M9JFI1_MONFR</name>
<accession>A0A5M9JFI1</accession>
<protein>
    <submittedName>
        <fullName evidence="1">Uncharacterized protein</fullName>
    </submittedName>
</protein>
<organism evidence="1 2">
    <name type="scientific">Monilinia fructicola</name>
    <name type="common">Brown rot fungus</name>
    <name type="synonym">Ciboria fructicola</name>
    <dbReference type="NCBI Taxonomy" id="38448"/>
    <lineage>
        <taxon>Eukaryota</taxon>
        <taxon>Fungi</taxon>
        <taxon>Dikarya</taxon>
        <taxon>Ascomycota</taxon>
        <taxon>Pezizomycotina</taxon>
        <taxon>Leotiomycetes</taxon>
        <taxon>Helotiales</taxon>
        <taxon>Sclerotiniaceae</taxon>
        <taxon>Monilinia</taxon>
    </lineage>
</organism>
<dbReference type="EMBL" id="VICG01000010">
    <property type="protein sequence ID" value="KAA8568134.1"/>
    <property type="molecule type" value="Genomic_DNA"/>
</dbReference>
<dbReference type="AlphaFoldDB" id="A0A5M9JFI1"/>
<reference evidence="1 2" key="1">
    <citation type="submission" date="2019-06" db="EMBL/GenBank/DDBJ databases">
        <title>Genome Sequence of the Brown Rot Fungal Pathogen Monilinia fructicola.</title>
        <authorList>
            <person name="De Miccolis Angelini R.M."/>
            <person name="Landi L."/>
            <person name="Abate D."/>
            <person name="Pollastro S."/>
            <person name="Romanazzi G."/>
            <person name="Faretra F."/>
        </authorList>
    </citation>
    <scope>NUCLEOTIDE SEQUENCE [LARGE SCALE GENOMIC DNA]</scope>
    <source>
        <strain evidence="1 2">Mfrc123</strain>
    </source>
</reference>